<evidence type="ECO:0000313" key="1">
    <source>
        <dbReference type="EMBL" id="ADE76868.1"/>
    </source>
</evidence>
<reference evidence="1" key="1">
    <citation type="submission" date="2010-04" db="EMBL/GenBank/DDBJ databases">
        <authorList>
            <person name="Reid K.E."/>
            <person name="Liao N."/>
            <person name="Chan S."/>
            <person name="Docking R."/>
            <person name="Taylor G."/>
            <person name="Moore R."/>
            <person name="Mayo M."/>
            <person name="Munro S."/>
            <person name="King J."/>
            <person name="Yanchuk A."/>
            <person name="Holt R."/>
            <person name="Jones S."/>
            <person name="Marra M."/>
            <person name="Ritland C.E."/>
            <person name="Ritland K."/>
            <person name="Bohlmann J."/>
        </authorList>
    </citation>
    <scope>NUCLEOTIDE SEQUENCE</scope>
    <source>
        <tissue evidence="1">Bud</tissue>
    </source>
</reference>
<organism evidence="1">
    <name type="scientific">Picea sitchensis</name>
    <name type="common">Sitka spruce</name>
    <name type="synonym">Pinus sitchensis</name>
    <dbReference type="NCBI Taxonomy" id="3332"/>
    <lineage>
        <taxon>Eukaryota</taxon>
        <taxon>Viridiplantae</taxon>
        <taxon>Streptophyta</taxon>
        <taxon>Embryophyta</taxon>
        <taxon>Tracheophyta</taxon>
        <taxon>Spermatophyta</taxon>
        <taxon>Pinopsida</taxon>
        <taxon>Pinidae</taxon>
        <taxon>Conifers I</taxon>
        <taxon>Pinales</taxon>
        <taxon>Pinaceae</taxon>
        <taxon>Picea</taxon>
    </lineage>
</organism>
<proteinExistence type="evidence at transcript level"/>
<dbReference type="PANTHER" id="PTHR37723:SF1">
    <property type="entry name" value="PROTEIN FAR-RED-ELONGATED HYPOCOTYL 1-LIKE"/>
    <property type="match status" value="1"/>
</dbReference>
<sequence>MGRTRGGRGEENIGNYSNAVVFFSGELSKKRKLEEQLNLPSAKHNVRLNPGNSEGESLSLGCCTDEDRDARRSFYCVKQFGQEGGMVDPAVVNGSTGLTFNRASIDTHVDAQPYETYSACSSGNSCISEYSKHICHEISCSPNQSCRPPGSSSCSSVGHSTTLADGLDHSKCSPHYLDCKANEKTTSDDSDCLCGSLEEFIFEKENLYSHRSHLKNNPFNRLSSRKSAVQANECHAMGLLGKDGTGADSGQPIVSAYTPSIVKRHKAIKTSEFGSGSTSDEHGGCPREQSQLTVLGDIHSSFETCTRPNASVCNPENTVAQYGSTEAVITYTDIYEEQDANTEAYLERSIPDTDIMPDTGETLPLFVLSSGRVTQNKDARTGSRPPTIDKDFEQYFSMLML</sequence>
<dbReference type="GO" id="GO:0009639">
    <property type="term" value="P:response to red or far red light"/>
    <property type="evidence" value="ECO:0007669"/>
    <property type="project" value="InterPro"/>
</dbReference>
<accession>D5ABE9</accession>
<dbReference type="InterPro" id="IPR037766">
    <property type="entry name" value="FHY1"/>
</dbReference>
<dbReference type="GO" id="GO:0005737">
    <property type="term" value="C:cytoplasm"/>
    <property type="evidence" value="ECO:0007669"/>
    <property type="project" value="TreeGrafter"/>
</dbReference>
<dbReference type="EMBL" id="BT123552">
    <property type="protein sequence ID" value="ADE76868.1"/>
    <property type="molecule type" value="mRNA"/>
</dbReference>
<protein>
    <submittedName>
        <fullName evidence="1">Uncharacterized protein</fullName>
    </submittedName>
</protein>
<dbReference type="AlphaFoldDB" id="D5ABE9"/>
<dbReference type="GO" id="GO:0016607">
    <property type="term" value="C:nuclear speck"/>
    <property type="evidence" value="ECO:0007669"/>
    <property type="project" value="TreeGrafter"/>
</dbReference>
<dbReference type="PANTHER" id="PTHR37723">
    <property type="entry name" value="PROTEIN FAR-RED ELONGATED HYPOCOTYL 1"/>
    <property type="match status" value="1"/>
</dbReference>
<name>D5ABE9_PICSI</name>
<dbReference type="GO" id="GO:0051457">
    <property type="term" value="P:maintenance of protein location in nucleus"/>
    <property type="evidence" value="ECO:0007669"/>
    <property type="project" value="TreeGrafter"/>
</dbReference>
<dbReference type="GO" id="GO:0061608">
    <property type="term" value="F:nuclear import signal receptor activity"/>
    <property type="evidence" value="ECO:0007669"/>
    <property type="project" value="TreeGrafter"/>
</dbReference>